<proteinExistence type="predicted"/>
<dbReference type="Pfam" id="PF03928">
    <property type="entry name" value="HbpS-like"/>
    <property type="match status" value="1"/>
</dbReference>
<protein>
    <submittedName>
        <fullName evidence="1">Uncharacterized conserved protein GlcG, DUF336 family</fullName>
    </submittedName>
</protein>
<dbReference type="Gene3D" id="3.30.450.150">
    <property type="entry name" value="Haem-degrading domain"/>
    <property type="match status" value="1"/>
</dbReference>
<gene>
    <name evidence="1" type="ORF">SAMN05444170_3641</name>
</gene>
<reference evidence="2" key="1">
    <citation type="submission" date="2016-11" db="EMBL/GenBank/DDBJ databases">
        <authorList>
            <person name="Varghese N."/>
            <person name="Submissions S."/>
        </authorList>
    </citation>
    <scope>NUCLEOTIDE SEQUENCE [LARGE SCALE GENOMIC DNA]</scope>
    <source>
        <strain evidence="2">GAS401</strain>
    </source>
</reference>
<organism evidence="1 2">
    <name type="scientific">Bradyrhizobium erythrophlei</name>
    <dbReference type="NCBI Taxonomy" id="1437360"/>
    <lineage>
        <taxon>Bacteria</taxon>
        <taxon>Pseudomonadati</taxon>
        <taxon>Pseudomonadota</taxon>
        <taxon>Alphaproteobacteria</taxon>
        <taxon>Hyphomicrobiales</taxon>
        <taxon>Nitrobacteraceae</taxon>
        <taxon>Bradyrhizobium</taxon>
    </lineage>
</organism>
<dbReference type="InterPro" id="IPR038084">
    <property type="entry name" value="PduO/GlcC-like_sf"/>
</dbReference>
<evidence type="ECO:0000313" key="1">
    <source>
        <dbReference type="EMBL" id="SHN78315.1"/>
    </source>
</evidence>
<dbReference type="OrthoDB" id="9815788at2"/>
<dbReference type="PANTHER" id="PTHR34309:SF10">
    <property type="entry name" value="SLR1406 PROTEIN"/>
    <property type="match status" value="1"/>
</dbReference>
<dbReference type="InterPro" id="IPR005624">
    <property type="entry name" value="PduO/GlcC-like"/>
</dbReference>
<dbReference type="EMBL" id="LT670849">
    <property type="protein sequence ID" value="SHN78315.1"/>
    <property type="molecule type" value="Genomic_DNA"/>
</dbReference>
<sequence length="146" mass="15060">MLIDLSKSSMALDVALSKARELNLEPLAVVVLDSGGNMVAMKREDGAGILRSEIAFSKAWGALGMGFGSRNLMERVRRMPAFFVALASVSNGRVVPVPGGVLIRDDDGKVIGAVGVSGATSDQDELCAVAGIKAAGLNADPGNDVF</sequence>
<accession>A0A1M7U5Y2</accession>
<evidence type="ECO:0000313" key="2">
    <source>
        <dbReference type="Proteomes" id="UP000184096"/>
    </source>
</evidence>
<name>A0A1M7U5Y2_9BRAD</name>
<dbReference type="Proteomes" id="UP000184096">
    <property type="component" value="Chromosome I"/>
</dbReference>
<dbReference type="AlphaFoldDB" id="A0A1M7U5Y2"/>
<keyword evidence="2" id="KW-1185">Reference proteome</keyword>
<dbReference type="RefSeq" id="WP_072819702.1">
    <property type="nucleotide sequence ID" value="NZ_LT670849.1"/>
</dbReference>
<dbReference type="SUPFAM" id="SSF143744">
    <property type="entry name" value="GlcG-like"/>
    <property type="match status" value="1"/>
</dbReference>
<dbReference type="InterPro" id="IPR052517">
    <property type="entry name" value="GlcG_carb_metab_protein"/>
</dbReference>
<dbReference type="PANTHER" id="PTHR34309">
    <property type="entry name" value="SLR1406 PROTEIN"/>
    <property type="match status" value="1"/>
</dbReference>